<keyword evidence="2" id="KW-0732">Signal</keyword>
<proteinExistence type="predicted"/>
<dbReference type="EMBL" id="CAAHFG010000004">
    <property type="protein sequence ID" value="VGO16754.1"/>
    <property type="molecule type" value="Genomic_DNA"/>
</dbReference>
<evidence type="ECO:0000256" key="1">
    <source>
        <dbReference type="SAM" id="Coils"/>
    </source>
</evidence>
<protein>
    <recommendedName>
        <fullName evidence="5">Chromosome partition protein Smc</fullName>
    </recommendedName>
</protein>
<evidence type="ECO:0000313" key="4">
    <source>
        <dbReference type="Proteomes" id="UP000366872"/>
    </source>
</evidence>
<reference evidence="3 4" key="1">
    <citation type="submission" date="2019-04" db="EMBL/GenBank/DDBJ databases">
        <authorList>
            <person name="Van Vliet M D."/>
        </authorList>
    </citation>
    <scope>NUCLEOTIDE SEQUENCE [LARGE SCALE GENOMIC DNA]</scope>
    <source>
        <strain evidence="3 4">F1</strain>
    </source>
</reference>
<accession>A0A6C2UBL4</accession>
<dbReference type="AlphaFoldDB" id="A0A6C2UBL4"/>
<evidence type="ECO:0000313" key="3">
    <source>
        <dbReference type="EMBL" id="VGO16754.1"/>
    </source>
</evidence>
<keyword evidence="1" id="KW-0175">Coiled coil</keyword>
<name>A0A6C2UBL4_PONDE</name>
<feature type="chain" id="PRO_5025622477" description="Chromosome partition protein Smc" evidence="2">
    <location>
        <begin position="18"/>
        <end position="187"/>
    </location>
</feature>
<organism evidence="3 4">
    <name type="scientific">Pontiella desulfatans</name>
    <dbReference type="NCBI Taxonomy" id="2750659"/>
    <lineage>
        <taxon>Bacteria</taxon>
        <taxon>Pseudomonadati</taxon>
        <taxon>Kiritimatiellota</taxon>
        <taxon>Kiritimatiellia</taxon>
        <taxon>Kiritimatiellales</taxon>
        <taxon>Pontiellaceae</taxon>
        <taxon>Pontiella</taxon>
    </lineage>
</organism>
<feature type="coiled-coil region" evidence="1">
    <location>
        <begin position="64"/>
        <end position="102"/>
    </location>
</feature>
<evidence type="ECO:0008006" key="5">
    <source>
        <dbReference type="Google" id="ProtNLM"/>
    </source>
</evidence>
<gene>
    <name evidence="3" type="ORF">PDESU_05346</name>
</gene>
<feature type="signal peptide" evidence="2">
    <location>
        <begin position="1"/>
        <end position="17"/>
    </location>
</feature>
<dbReference type="Proteomes" id="UP000366872">
    <property type="component" value="Unassembled WGS sequence"/>
</dbReference>
<sequence>MKRILAMALCAAFSANAGLFDKDKNGSYTGLNDLAKQADSATAAASNEWAKASAKGKDSYAKAVEETQKAVAKYNVKAEDIKADLGKSADEISAKIETYKQEKLLAYAEKIQMLYEDKKTEVADYTAKVKDLKWTEKWTSKGKELKGQLKEYKGQMDALGDQYEIYAGMLKNMGVNLSDFGLEKEVE</sequence>
<keyword evidence="4" id="KW-1185">Reference proteome</keyword>
<evidence type="ECO:0000256" key="2">
    <source>
        <dbReference type="SAM" id="SignalP"/>
    </source>
</evidence>